<dbReference type="EMBL" id="CM042058">
    <property type="protein sequence ID" value="KAI3685050.1"/>
    <property type="molecule type" value="Genomic_DNA"/>
</dbReference>
<proteinExistence type="predicted"/>
<accession>A0ACB8YIY9</accession>
<name>A0ACB8YIY9_ARCLA</name>
<comment type="caution">
    <text evidence="1">The sequence shown here is derived from an EMBL/GenBank/DDBJ whole genome shotgun (WGS) entry which is preliminary data.</text>
</comment>
<reference evidence="1 2" key="2">
    <citation type="journal article" date="2022" name="Mol. Ecol. Resour.">
        <title>The genomes of chicory, endive, great burdock and yacon provide insights into Asteraceae paleo-polyploidization history and plant inulin production.</title>
        <authorList>
            <person name="Fan W."/>
            <person name="Wang S."/>
            <person name="Wang H."/>
            <person name="Wang A."/>
            <person name="Jiang F."/>
            <person name="Liu H."/>
            <person name="Zhao H."/>
            <person name="Xu D."/>
            <person name="Zhang Y."/>
        </authorList>
    </citation>
    <scope>NUCLEOTIDE SEQUENCE [LARGE SCALE GENOMIC DNA]</scope>
    <source>
        <strain evidence="2">cv. Niubang</strain>
    </source>
</reference>
<evidence type="ECO:0000313" key="1">
    <source>
        <dbReference type="EMBL" id="KAI3685050.1"/>
    </source>
</evidence>
<gene>
    <name evidence="1" type="ORF">L6452_34282</name>
</gene>
<sequence>MASKLLRHAIFTHAIFNLLIVYFNFAQSKPPSPSRDDSCHCSCRTYETTASSFSFHFLRLPDIRDDDIKFSHPLTARLSSAASLLFTIT</sequence>
<dbReference type="Proteomes" id="UP001055879">
    <property type="component" value="Linkage Group LG12"/>
</dbReference>
<evidence type="ECO:0000313" key="2">
    <source>
        <dbReference type="Proteomes" id="UP001055879"/>
    </source>
</evidence>
<protein>
    <submittedName>
        <fullName evidence="1">Uncharacterized protein</fullName>
    </submittedName>
</protein>
<organism evidence="1 2">
    <name type="scientific">Arctium lappa</name>
    <name type="common">Greater burdock</name>
    <name type="synonym">Lappa major</name>
    <dbReference type="NCBI Taxonomy" id="4217"/>
    <lineage>
        <taxon>Eukaryota</taxon>
        <taxon>Viridiplantae</taxon>
        <taxon>Streptophyta</taxon>
        <taxon>Embryophyta</taxon>
        <taxon>Tracheophyta</taxon>
        <taxon>Spermatophyta</taxon>
        <taxon>Magnoliopsida</taxon>
        <taxon>eudicotyledons</taxon>
        <taxon>Gunneridae</taxon>
        <taxon>Pentapetalae</taxon>
        <taxon>asterids</taxon>
        <taxon>campanulids</taxon>
        <taxon>Asterales</taxon>
        <taxon>Asteraceae</taxon>
        <taxon>Carduoideae</taxon>
        <taxon>Cardueae</taxon>
        <taxon>Arctiinae</taxon>
        <taxon>Arctium</taxon>
    </lineage>
</organism>
<reference evidence="2" key="1">
    <citation type="journal article" date="2022" name="Mol. Ecol. Resour.">
        <title>The genomes of chicory, endive, great burdock and yacon provide insights into Asteraceae palaeo-polyploidization history and plant inulin production.</title>
        <authorList>
            <person name="Fan W."/>
            <person name="Wang S."/>
            <person name="Wang H."/>
            <person name="Wang A."/>
            <person name="Jiang F."/>
            <person name="Liu H."/>
            <person name="Zhao H."/>
            <person name="Xu D."/>
            <person name="Zhang Y."/>
        </authorList>
    </citation>
    <scope>NUCLEOTIDE SEQUENCE [LARGE SCALE GENOMIC DNA]</scope>
    <source>
        <strain evidence="2">cv. Niubang</strain>
    </source>
</reference>
<keyword evidence="2" id="KW-1185">Reference proteome</keyword>